<reference evidence="2 3" key="1">
    <citation type="submission" date="2018-10" db="EMBL/GenBank/DDBJ databases">
        <authorList>
            <person name="Ekblom R."/>
            <person name="Jareborg N."/>
        </authorList>
    </citation>
    <scope>NUCLEOTIDE SEQUENCE [LARGE SCALE GENOMIC DNA]</scope>
    <source>
        <tissue evidence="2">Muscle</tissue>
    </source>
</reference>
<dbReference type="AlphaFoldDB" id="A0A9X9Q0K9"/>
<evidence type="ECO:0000313" key="2">
    <source>
        <dbReference type="EMBL" id="VCW84681.1"/>
    </source>
</evidence>
<evidence type="ECO:0000256" key="1">
    <source>
        <dbReference type="SAM" id="MobiDB-lite"/>
    </source>
</evidence>
<name>A0A9X9Q0K9_GULGU</name>
<evidence type="ECO:0000313" key="3">
    <source>
        <dbReference type="Proteomes" id="UP000269945"/>
    </source>
</evidence>
<proteinExistence type="predicted"/>
<feature type="region of interest" description="Disordered" evidence="1">
    <location>
        <begin position="51"/>
        <end position="70"/>
    </location>
</feature>
<sequence>MLVMGATRKQSMCCPWLPEVPSPQGQGADVQQTLPCRDCSHCLLQKLQSHCEKSSPGGHQTHQSQHQAAQ</sequence>
<organism evidence="2 3">
    <name type="scientific">Gulo gulo</name>
    <name type="common">Wolverine</name>
    <name type="synonym">Gluton</name>
    <dbReference type="NCBI Taxonomy" id="48420"/>
    <lineage>
        <taxon>Eukaryota</taxon>
        <taxon>Metazoa</taxon>
        <taxon>Chordata</taxon>
        <taxon>Craniata</taxon>
        <taxon>Vertebrata</taxon>
        <taxon>Euteleostomi</taxon>
        <taxon>Mammalia</taxon>
        <taxon>Eutheria</taxon>
        <taxon>Laurasiatheria</taxon>
        <taxon>Carnivora</taxon>
        <taxon>Caniformia</taxon>
        <taxon>Musteloidea</taxon>
        <taxon>Mustelidae</taxon>
        <taxon>Guloninae</taxon>
        <taxon>Gulo</taxon>
    </lineage>
</organism>
<dbReference type="Proteomes" id="UP000269945">
    <property type="component" value="Unassembled WGS sequence"/>
</dbReference>
<feature type="compositionally biased region" description="Low complexity" evidence="1">
    <location>
        <begin position="59"/>
        <end position="70"/>
    </location>
</feature>
<comment type="caution">
    <text evidence="2">The sequence shown here is derived from an EMBL/GenBank/DDBJ whole genome shotgun (WGS) entry which is preliminary data.</text>
</comment>
<keyword evidence="3" id="KW-1185">Reference proteome</keyword>
<protein>
    <submittedName>
        <fullName evidence="2">Uncharacterized protein</fullName>
    </submittedName>
</protein>
<gene>
    <name evidence="2" type="ORF">BN2614_LOCUS5</name>
</gene>
<dbReference type="EMBL" id="CYRY02014883">
    <property type="protein sequence ID" value="VCW84681.1"/>
    <property type="molecule type" value="Genomic_DNA"/>
</dbReference>
<accession>A0A9X9Q0K9</accession>